<dbReference type="EMBL" id="QTSX02000996">
    <property type="protein sequence ID" value="KAJ9083473.1"/>
    <property type="molecule type" value="Genomic_DNA"/>
</dbReference>
<keyword evidence="2" id="KW-1185">Reference proteome</keyword>
<reference evidence="1" key="1">
    <citation type="submission" date="2022-04" db="EMBL/GenBank/DDBJ databases">
        <title>Genome of the entomopathogenic fungus Entomophthora muscae.</title>
        <authorList>
            <person name="Elya C."/>
            <person name="Lovett B.R."/>
            <person name="Lee E."/>
            <person name="Macias A.M."/>
            <person name="Hajek A.E."/>
            <person name="De Bivort B.L."/>
            <person name="Kasson M.T."/>
            <person name="De Fine Licht H.H."/>
            <person name="Stajich J.E."/>
        </authorList>
    </citation>
    <scope>NUCLEOTIDE SEQUENCE</scope>
    <source>
        <strain evidence="1">Berkeley</strain>
    </source>
</reference>
<gene>
    <name evidence="1" type="ORF">DSO57_1034416</name>
</gene>
<proteinExistence type="predicted"/>
<organism evidence="1 2">
    <name type="scientific">Entomophthora muscae</name>
    <dbReference type="NCBI Taxonomy" id="34485"/>
    <lineage>
        <taxon>Eukaryota</taxon>
        <taxon>Fungi</taxon>
        <taxon>Fungi incertae sedis</taxon>
        <taxon>Zoopagomycota</taxon>
        <taxon>Entomophthoromycotina</taxon>
        <taxon>Entomophthoromycetes</taxon>
        <taxon>Entomophthorales</taxon>
        <taxon>Entomophthoraceae</taxon>
        <taxon>Entomophthora</taxon>
    </lineage>
</organism>
<dbReference type="Proteomes" id="UP001165960">
    <property type="component" value="Unassembled WGS sequence"/>
</dbReference>
<evidence type="ECO:0000313" key="2">
    <source>
        <dbReference type="Proteomes" id="UP001165960"/>
    </source>
</evidence>
<protein>
    <submittedName>
        <fullName evidence="1">Uncharacterized protein</fullName>
    </submittedName>
</protein>
<evidence type="ECO:0000313" key="1">
    <source>
        <dbReference type="EMBL" id="KAJ9083473.1"/>
    </source>
</evidence>
<accession>A0ACC2U9I2</accession>
<comment type="caution">
    <text evidence="1">The sequence shown here is derived from an EMBL/GenBank/DDBJ whole genome shotgun (WGS) entry which is preliminary data.</text>
</comment>
<name>A0ACC2U9I2_9FUNG</name>
<sequence length="81" mass="9253">MEEEESSDLALLEIEKMGTILASLHDSITSQVAILGTTPLTSNSQRNAVPVMRLLDILESQHETMDRWSKYFLEFQKTLRN</sequence>